<dbReference type="RefSeq" id="WP_289830105.1">
    <property type="nucleotide sequence ID" value="NZ_JAUEDK010000018.1"/>
</dbReference>
<dbReference type="EMBL" id="JAUEDK010000018">
    <property type="protein sequence ID" value="MDN0075486.1"/>
    <property type="molecule type" value="Genomic_DNA"/>
</dbReference>
<evidence type="ECO:0000313" key="2">
    <source>
        <dbReference type="EMBL" id="MDN0075486.1"/>
    </source>
</evidence>
<dbReference type="Proteomes" id="UP001168540">
    <property type="component" value="Unassembled WGS sequence"/>
</dbReference>
<dbReference type="Pfam" id="PF13589">
    <property type="entry name" value="HATPase_c_3"/>
    <property type="match status" value="1"/>
</dbReference>
<accession>A0ABT7XNW8</accession>
<sequence>MSEKTRNAPPRASAMMEALRGLGYSTAAALADIVDNSVSAGASEVRVEFTWHGNGSRISVLDDGRGMDDYGLEAAMRLGDKSPLDARDPGDLGRFGMGLKTASFSQCRRLTVASKMASGDRACLRWDLDAIAERPEDGWILFEGPAKGSEGHLAPLDGVGSGTLVLWERLDRIVTDGYTADHFLALIEDVEKRLAMVFHRLLEGPRPKLRLLLNGRAVAPWDPFMIGHPGKPWNSPVQRRHTPFGVVEAECHVLPHRDRLTQAEHDNAAGPEGWTSQQGFYVYRNGRLLLAGGWLGLGQGRAWNREEAQRLARIRLDIPNTADADWKIDIRKSTARIPVALRSWLTTLAEDTRNRARRAFAYRGSPAPGPGAQQVEQAWTVERLKNGMRYRVDPEHPAVAAVLEAAGPLLPLVKAMLRVVEETVPVQRIWLDTAESKETPLTCFEGEPPAHVAEILCTLFEDMVGRRGMSHSLAKRTLASTEPFQKYPSLVDALPDGSSTGADNDRRGA</sequence>
<feature type="region of interest" description="Disordered" evidence="1">
    <location>
        <begin position="489"/>
        <end position="509"/>
    </location>
</feature>
<proteinExistence type="predicted"/>
<dbReference type="SUPFAM" id="SSF55874">
    <property type="entry name" value="ATPase domain of HSP90 chaperone/DNA topoisomerase II/histidine kinase"/>
    <property type="match status" value="1"/>
</dbReference>
<keyword evidence="3" id="KW-1185">Reference proteome</keyword>
<name>A0ABT7XNW8_9NEIS</name>
<evidence type="ECO:0000256" key="1">
    <source>
        <dbReference type="SAM" id="MobiDB-lite"/>
    </source>
</evidence>
<dbReference type="Gene3D" id="3.30.565.10">
    <property type="entry name" value="Histidine kinase-like ATPase, C-terminal domain"/>
    <property type="match status" value="1"/>
</dbReference>
<dbReference type="InterPro" id="IPR036890">
    <property type="entry name" value="HATPase_C_sf"/>
</dbReference>
<gene>
    <name evidence="2" type="ORF">QU481_11345</name>
</gene>
<dbReference type="GO" id="GO:0005524">
    <property type="term" value="F:ATP binding"/>
    <property type="evidence" value="ECO:0007669"/>
    <property type="project" value="UniProtKB-KW"/>
</dbReference>
<reference evidence="2" key="1">
    <citation type="submission" date="2023-06" db="EMBL/GenBank/DDBJ databases">
        <authorList>
            <person name="Zhang S."/>
        </authorList>
    </citation>
    <scope>NUCLEOTIDE SEQUENCE</scope>
    <source>
        <strain evidence="2">SG2303</strain>
    </source>
</reference>
<keyword evidence="2" id="KW-0547">Nucleotide-binding</keyword>
<evidence type="ECO:0000313" key="3">
    <source>
        <dbReference type="Proteomes" id="UP001168540"/>
    </source>
</evidence>
<comment type="caution">
    <text evidence="2">The sequence shown here is derived from an EMBL/GenBank/DDBJ whole genome shotgun (WGS) entry which is preliminary data.</text>
</comment>
<protein>
    <submittedName>
        <fullName evidence="2">ATP-binding protein</fullName>
    </submittedName>
</protein>
<organism evidence="2 3">
    <name type="scientific">Crenobacter oryzisoli</name>
    <dbReference type="NCBI Taxonomy" id="3056844"/>
    <lineage>
        <taxon>Bacteria</taxon>
        <taxon>Pseudomonadati</taxon>
        <taxon>Pseudomonadota</taxon>
        <taxon>Betaproteobacteria</taxon>
        <taxon>Neisseriales</taxon>
        <taxon>Neisseriaceae</taxon>
        <taxon>Crenobacter</taxon>
    </lineage>
</organism>
<keyword evidence="2" id="KW-0067">ATP-binding</keyword>